<evidence type="ECO:0000313" key="1">
    <source>
        <dbReference type="EMBL" id="PMD13451.1"/>
    </source>
</evidence>
<organism evidence="1 2">
    <name type="scientific">Hyaloscypha hepaticicola</name>
    <dbReference type="NCBI Taxonomy" id="2082293"/>
    <lineage>
        <taxon>Eukaryota</taxon>
        <taxon>Fungi</taxon>
        <taxon>Dikarya</taxon>
        <taxon>Ascomycota</taxon>
        <taxon>Pezizomycotina</taxon>
        <taxon>Leotiomycetes</taxon>
        <taxon>Helotiales</taxon>
        <taxon>Hyaloscyphaceae</taxon>
        <taxon>Hyaloscypha</taxon>
    </lineage>
</organism>
<dbReference type="Proteomes" id="UP000235672">
    <property type="component" value="Unassembled WGS sequence"/>
</dbReference>
<sequence length="70" mass="8520">MLLVRTRPLLTRKPVTLVWSRRYLAMLALVTEAIRAWKRRCHRRRPIFSTHSWTSVMSPWVKQENQYVKI</sequence>
<protein>
    <submittedName>
        <fullName evidence="1">Uncharacterized protein</fullName>
    </submittedName>
</protein>
<dbReference type="AlphaFoldDB" id="A0A2J6PHB7"/>
<reference evidence="1 2" key="1">
    <citation type="submission" date="2016-05" db="EMBL/GenBank/DDBJ databases">
        <title>A degradative enzymes factory behind the ericoid mycorrhizal symbiosis.</title>
        <authorList>
            <consortium name="DOE Joint Genome Institute"/>
            <person name="Martino E."/>
            <person name="Morin E."/>
            <person name="Grelet G."/>
            <person name="Kuo A."/>
            <person name="Kohler A."/>
            <person name="Daghino S."/>
            <person name="Barry K."/>
            <person name="Choi C."/>
            <person name="Cichocki N."/>
            <person name="Clum A."/>
            <person name="Copeland A."/>
            <person name="Hainaut M."/>
            <person name="Haridas S."/>
            <person name="Labutti K."/>
            <person name="Lindquist E."/>
            <person name="Lipzen A."/>
            <person name="Khouja H.-R."/>
            <person name="Murat C."/>
            <person name="Ohm R."/>
            <person name="Olson A."/>
            <person name="Spatafora J."/>
            <person name="Veneault-Fourrey C."/>
            <person name="Henrissat B."/>
            <person name="Grigoriev I."/>
            <person name="Martin F."/>
            <person name="Perotto S."/>
        </authorList>
    </citation>
    <scope>NUCLEOTIDE SEQUENCE [LARGE SCALE GENOMIC DNA]</scope>
    <source>
        <strain evidence="1 2">UAMH 7357</strain>
    </source>
</reference>
<keyword evidence="2" id="KW-1185">Reference proteome</keyword>
<evidence type="ECO:0000313" key="2">
    <source>
        <dbReference type="Proteomes" id="UP000235672"/>
    </source>
</evidence>
<name>A0A2J6PHB7_9HELO</name>
<accession>A0A2J6PHB7</accession>
<gene>
    <name evidence="1" type="ORF">NA56DRAFT_422616</name>
</gene>
<proteinExistence type="predicted"/>
<dbReference type="EMBL" id="KZ613531">
    <property type="protein sequence ID" value="PMD13451.1"/>
    <property type="molecule type" value="Genomic_DNA"/>
</dbReference>